<dbReference type="GO" id="GO:0006355">
    <property type="term" value="P:regulation of DNA-templated transcription"/>
    <property type="evidence" value="ECO:0007669"/>
    <property type="project" value="InterPro"/>
</dbReference>
<sequence length="219" mass="24441">MADRSSYPSEQADKYLLRLPEGMRDQLKSAAAQNNRSMNAEIVARLQDSFEKKTPESDALVFHTKVVNSALEQFDSAASDIIAIDDWAMENGIRNRADALRRLANMALLLDEAISPMALRCQALLRTYEEMGVALSKVELVSEDPSGEKDVQKAIDDLFYCIASVGTSLTSLLRPVFAYREVADFTEAKRLAVDESGELDEMIKEFADLTARHSRDRIS</sequence>
<dbReference type="InterPro" id="IPR010985">
    <property type="entry name" value="Ribbon_hlx_hlx"/>
</dbReference>
<dbReference type="Proteomes" id="UP000678281">
    <property type="component" value="Unassembled WGS sequence"/>
</dbReference>
<dbReference type="InterPro" id="IPR005569">
    <property type="entry name" value="Arc_DNA-bd_dom"/>
</dbReference>
<keyword evidence="2" id="KW-0238">DNA-binding</keyword>
<evidence type="ECO:0000313" key="2">
    <source>
        <dbReference type="EMBL" id="MBS3849711.1"/>
    </source>
</evidence>
<proteinExistence type="predicted"/>
<dbReference type="SUPFAM" id="SSF47598">
    <property type="entry name" value="Ribbon-helix-helix"/>
    <property type="match status" value="1"/>
</dbReference>
<dbReference type="Pfam" id="PF03869">
    <property type="entry name" value="Arc"/>
    <property type="match status" value="1"/>
</dbReference>
<accession>A0A942I612</accession>
<evidence type="ECO:0000313" key="3">
    <source>
        <dbReference type="Proteomes" id="UP000678281"/>
    </source>
</evidence>
<comment type="caution">
    <text evidence="2">The sequence shown here is derived from an EMBL/GenBank/DDBJ whole genome shotgun (WGS) entry which is preliminary data.</text>
</comment>
<feature type="domain" description="Arc-like DNA binding" evidence="1">
    <location>
        <begin position="10"/>
        <end position="54"/>
    </location>
</feature>
<dbReference type="GO" id="GO:0003677">
    <property type="term" value="F:DNA binding"/>
    <property type="evidence" value="ECO:0007669"/>
    <property type="project" value="UniProtKB-KW"/>
</dbReference>
<reference evidence="2" key="1">
    <citation type="submission" date="2021-04" db="EMBL/GenBank/DDBJ databases">
        <title>Devosia litorisediminis sp. nov., isolated from a sand dune.</title>
        <authorList>
            <person name="Park S."/>
            <person name="Yoon J.-H."/>
        </authorList>
    </citation>
    <scope>NUCLEOTIDE SEQUENCE</scope>
    <source>
        <strain evidence="2">BSSL-BM10</strain>
    </source>
</reference>
<gene>
    <name evidence="2" type="ORF">KD146_13485</name>
</gene>
<dbReference type="EMBL" id="JAGXTP010000002">
    <property type="protein sequence ID" value="MBS3849711.1"/>
    <property type="molecule type" value="Genomic_DNA"/>
</dbReference>
<dbReference type="Gene3D" id="1.10.1220.10">
    <property type="entry name" value="Met repressor-like"/>
    <property type="match status" value="1"/>
</dbReference>
<keyword evidence="3" id="KW-1185">Reference proteome</keyword>
<dbReference type="InterPro" id="IPR013321">
    <property type="entry name" value="Arc_rbn_hlx_hlx"/>
</dbReference>
<evidence type="ECO:0000259" key="1">
    <source>
        <dbReference type="Pfam" id="PF03869"/>
    </source>
</evidence>
<protein>
    <submittedName>
        <fullName evidence="2">Arc family DNA-binding protein</fullName>
    </submittedName>
</protein>
<dbReference type="AlphaFoldDB" id="A0A942I612"/>
<organism evidence="2 3">
    <name type="scientific">Devosia litorisediminis</name>
    <dbReference type="NCBI Taxonomy" id="2829817"/>
    <lineage>
        <taxon>Bacteria</taxon>
        <taxon>Pseudomonadati</taxon>
        <taxon>Pseudomonadota</taxon>
        <taxon>Alphaproteobacteria</taxon>
        <taxon>Hyphomicrobiales</taxon>
        <taxon>Devosiaceae</taxon>
        <taxon>Devosia</taxon>
    </lineage>
</organism>
<name>A0A942I612_9HYPH</name>
<dbReference type="RefSeq" id="WP_212659351.1">
    <property type="nucleotide sequence ID" value="NZ_JAGXTP010000002.1"/>
</dbReference>